<proteinExistence type="predicted"/>
<feature type="region of interest" description="Disordered" evidence="1">
    <location>
        <begin position="1"/>
        <end position="32"/>
    </location>
</feature>
<keyword evidence="3" id="KW-1185">Reference proteome</keyword>
<feature type="compositionally biased region" description="Basic and acidic residues" evidence="1">
    <location>
        <begin position="145"/>
        <end position="166"/>
    </location>
</feature>
<feature type="region of interest" description="Disordered" evidence="1">
    <location>
        <begin position="145"/>
        <end position="186"/>
    </location>
</feature>
<evidence type="ECO:0000256" key="1">
    <source>
        <dbReference type="SAM" id="MobiDB-lite"/>
    </source>
</evidence>
<reference evidence="2 3" key="1">
    <citation type="journal article" name="Sci. Rep.">
        <title>Genome-scale phylogenetic analyses confirm Olpidium as the closest living zoosporic fungus to the non-flagellated, terrestrial fungi.</title>
        <authorList>
            <person name="Chang Y."/>
            <person name="Rochon D."/>
            <person name="Sekimoto S."/>
            <person name="Wang Y."/>
            <person name="Chovatia M."/>
            <person name="Sandor L."/>
            <person name="Salamov A."/>
            <person name="Grigoriev I.V."/>
            <person name="Stajich J.E."/>
            <person name="Spatafora J.W."/>
        </authorList>
    </citation>
    <scope>NUCLEOTIDE SEQUENCE [LARGE SCALE GENOMIC DNA]</scope>
    <source>
        <strain evidence="2">S191</strain>
    </source>
</reference>
<sequence>MPPTEHTARRRCKPREVEAAAESPSAPEPKPAFPQELYRAVYDFLRHSARLKKTARAFREEAKGVRCPFRPFCRFDHGAKTSANKTLPRLWKTIDVEPDENSRANGGTGESNGRPPSIQVALNFWMRRDETDRKCDAADRSWYSDKRRRNSDTPDDRGSDRSECRNGRRRRPRFGKFDRATTSSCPSRTHHFLHFLLGKRRKLRKVPDEDGGDADSFWGVATAKPKGGPDSFCGLATAKPKGGPDSFCGWRRRSRKAGQTRFVVGDGEAHRRKVVACFLPARQPSVVRSTAFWTWMVATSVSIEARLAPPVLHWIPRFADGLADRRERPLAAAGGSDKGQNVEDAVT</sequence>
<name>A0A8H7ZT61_9FUNG</name>
<protein>
    <submittedName>
        <fullName evidence="2">Uncharacterized protein</fullName>
    </submittedName>
</protein>
<organism evidence="2 3">
    <name type="scientific">Olpidium bornovanus</name>
    <dbReference type="NCBI Taxonomy" id="278681"/>
    <lineage>
        <taxon>Eukaryota</taxon>
        <taxon>Fungi</taxon>
        <taxon>Fungi incertae sedis</taxon>
        <taxon>Olpidiomycota</taxon>
        <taxon>Olpidiomycotina</taxon>
        <taxon>Olpidiomycetes</taxon>
        <taxon>Olpidiales</taxon>
        <taxon>Olpidiaceae</taxon>
        <taxon>Olpidium</taxon>
    </lineage>
</organism>
<dbReference type="EMBL" id="JAEFCI010007725">
    <property type="protein sequence ID" value="KAG5458911.1"/>
    <property type="molecule type" value="Genomic_DNA"/>
</dbReference>
<dbReference type="InterPro" id="IPR006594">
    <property type="entry name" value="LisH"/>
</dbReference>
<gene>
    <name evidence="2" type="ORF">BJ554DRAFT_779</name>
</gene>
<dbReference type="Proteomes" id="UP000673691">
    <property type="component" value="Unassembled WGS sequence"/>
</dbReference>
<dbReference type="PROSITE" id="PS50896">
    <property type="entry name" value="LISH"/>
    <property type="match status" value="1"/>
</dbReference>
<feature type="region of interest" description="Disordered" evidence="1">
    <location>
        <begin position="92"/>
        <end position="117"/>
    </location>
</feature>
<evidence type="ECO:0000313" key="2">
    <source>
        <dbReference type="EMBL" id="KAG5458911.1"/>
    </source>
</evidence>
<evidence type="ECO:0000313" key="3">
    <source>
        <dbReference type="Proteomes" id="UP000673691"/>
    </source>
</evidence>
<dbReference type="AlphaFoldDB" id="A0A8H7ZT61"/>
<accession>A0A8H7ZT61</accession>
<comment type="caution">
    <text evidence="2">The sequence shown here is derived from an EMBL/GenBank/DDBJ whole genome shotgun (WGS) entry which is preliminary data.</text>
</comment>